<organism evidence="1 2">
    <name type="scientific">Puccinia graminis f. sp. tritici (strain CRL 75-36-700-3 / race SCCL)</name>
    <name type="common">Black stem rust fungus</name>
    <dbReference type="NCBI Taxonomy" id="418459"/>
    <lineage>
        <taxon>Eukaryota</taxon>
        <taxon>Fungi</taxon>
        <taxon>Dikarya</taxon>
        <taxon>Basidiomycota</taxon>
        <taxon>Pucciniomycotina</taxon>
        <taxon>Pucciniomycetes</taxon>
        <taxon>Pucciniales</taxon>
        <taxon>Pucciniaceae</taxon>
        <taxon>Puccinia</taxon>
    </lineage>
</organism>
<dbReference type="AlphaFoldDB" id="E3KSU1"/>
<dbReference type="VEuPathDB" id="FungiDB:PGTG_13699"/>
<dbReference type="RefSeq" id="XP_003331890.1">
    <property type="nucleotide sequence ID" value="XM_003331842.1"/>
</dbReference>
<evidence type="ECO:0000313" key="2">
    <source>
        <dbReference type="Proteomes" id="UP000008783"/>
    </source>
</evidence>
<dbReference type="EMBL" id="DS178306">
    <property type="protein sequence ID" value="EFP87471.1"/>
    <property type="molecule type" value="Genomic_DNA"/>
</dbReference>
<reference evidence="2" key="2">
    <citation type="journal article" date="2011" name="Proc. Natl. Acad. Sci. U.S.A.">
        <title>Obligate biotrophy features unraveled by the genomic analysis of rust fungi.</title>
        <authorList>
            <person name="Duplessis S."/>
            <person name="Cuomo C.A."/>
            <person name="Lin Y.-C."/>
            <person name="Aerts A."/>
            <person name="Tisserant E."/>
            <person name="Veneault-Fourrey C."/>
            <person name="Joly D.L."/>
            <person name="Hacquard S."/>
            <person name="Amselem J."/>
            <person name="Cantarel B.L."/>
            <person name="Chiu R."/>
            <person name="Coutinho P.M."/>
            <person name="Feau N."/>
            <person name="Field M."/>
            <person name="Frey P."/>
            <person name="Gelhaye E."/>
            <person name="Goldberg J."/>
            <person name="Grabherr M.G."/>
            <person name="Kodira C.D."/>
            <person name="Kohler A."/>
            <person name="Kuees U."/>
            <person name="Lindquist E.A."/>
            <person name="Lucas S.M."/>
            <person name="Mago R."/>
            <person name="Mauceli E."/>
            <person name="Morin E."/>
            <person name="Murat C."/>
            <person name="Pangilinan J.L."/>
            <person name="Park R."/>
            <person name="Pearson M."/>
            <person name="Quesneville H."/>
            <person name="Rouhier N."/>
            <person name="Sakthikumar S."/>
            <person name="Salamov A.A."/>
            <person name="Schmutz J."/>
            <person name="Selles B."/>
            <person name="Shapiro H."/>
            <person name="Tanguay P."/>
            <person name="Tuskan G.A."/>
            <person name="Henrissat B."/>
            <person name="Van de Peer Y."/>
            <person name="Rouze P."/>
            <person name="Ellis J.G."/>
            <person name="Dodds P.N."/>
            <person name="Schein J.E."/>
            <person name="Zhong S."/>
            <person name="Hamelin R.C."/>
            <person name="Grigoriev I.V."/>
            <person name="Szabo L.J."/>
            <person name="Martin F."/>
        </authorList>
    </citation>
    <scope>NUCLEOTIDE SEQUENCE [LARGE SCALE GENOMIC DNA]</scope>
    <source>
        <strain evidence="2">CRL 75-36-700-3 / race SCCL</strain>
    </source>
</reference>
<dbReference type="Proteomes" id="UP000008783">
    <property type="component" value="Unassembled WGS sequence"/>
</dbReference>
<accession>E3KSU1</accession>
<keyword evidence="2" id="KW-1185">Reference proteome</keyword>
<reference key="1">
    <citation type="submission" date="2007-01" db="EMBL/GenBank/DDBJ databases">
        <title>The Genome Sequence of Puccinia graminis f. sp. tritici Strain CRL 75-36-700-3.</title>
        <authorList>
            <consortium name="The Broad Institute Genome Sequencing Platform"/>
            <person name="Birren B."/>
            <person name="Lander E."/>
            <person name="Galagan J."/>
            <person name="Nusbaum C."/>
            <person name="Devon K."/>
            <person name="Cuomo C."/>
            <person name="Jaffe D."/>
            <person name="Butler J."/>
            <person name="Alvarez P."/>
            <person name="Gnerre S."/>
            <person name="Grabherr M."/>
            <person name="Mauceli E."/>
            <person name="Brockman W."/>
            <person name="Young S."/>
            <person name="LaButti K."/>
            <person name="Sykes S."/>
            <person name="DeCaprio D."/>
            <person name="Crawford M."/>
            <person name="Koehrsen M."/>
            <person name="Engels R."/>
            <person name="Montgomery P."/>
            <person name="Pearson M."/>
            <person name="Howarth C."/>
            <person name="Larson L."/>
            <person name="White J."/>
            <person name="Zeng Q."/>
            <person name="Kodira C."/>
            <person name="Yandava C."/>
            <person name="Alvarado L."/>
            <person name="O'Leary S."/>
            <person name="Szabo L."/>
            <person name="Dean R."/>
            <person name="Schein J."/>
        </authorList>
    </citation>
    <scope>NUCLEOTIDE SEQUENCE</scope>
    <source>
        <strain>CRL 75-36-700-3</strain>
    </source>
</reference>
<evidence type="ECO:0000313" key="1">
    <source>
        <dbReference type="EMBL" id="EFP87471.1"/>
    </source>
</evidence>
<proteinExistence type="predicted"/>
<dbReference type="InParanoid" id="E3KSU1"/>
<dbReference type="KEGG" id="pgr:PGTG_13699"/>
<dbReference type="HOGENOM" id="CLU_2278827_0_0_1"/>
<sequence length="102" mass="11417">MSCSVRPKVYWSRGKTWCGAKNNIIPVIKHEVKDKWSAFIGGLKLLDQAFLGSFAVGTMEGKPEGRSSARQIQPNVNLLTNGTHRSRLRGMEGEVSRSWKSR</sequence>
<gene>
    <name evidence="1" type="ORF">PGTG_13699</name>
</gene>
<dbReference type="GeneID" id="10538369"/>
<name>E3KSU1_PUCGT</name>
<protein>
    <submittedName>
        <fullName evidence="1">Uncharacterized protein</fullName>
    </submittedName>
</protein>